<dbReference type="SMART" id="SM00034">
    <property type="entry name" value="CLECT"/>
    <property type="match status" value="2"/>
</dbReference>
<feature type="chain" id="PRO_5043618113" description="C-type lectin domain-containing protein" evidence="2">
    <location>
        <begin position="23"/>
        <end position="633"/>
    </location>
</feature>
<evidence type="ECO:0000313" key="5">
    <source>
        <dbReference type="Proteomes" id="UP001497623"/>
    </source>
</evidence>
<dbReference type="AlphaFoldDB" id="A0AAV2PWM4"/>
<gene>
    <name evidence="4" type="ORF">MNOR_LOCUS5589</name>
</gene>
<dbReference type="PROSITE" id="PS50041">
    <property type="entry name" value="C_TYPE_LECTIN_2"/>
    <property type="match status" value="2"/>
</dbReference>
<dbReference type="Proteomes" id="UP001497623">
    <property type="component" value="Unassembled WGS sequence"/>
</dbReference>
<dbReference type="PANTHER" id="PTHR22799:SF6">
    <property type="entry name" value="C-TYPE LECTIN DOMAIN FAMILY 4 MEMBER M-LIKE"/>
    <property type="match status" value="1"/>
</dbReference>
<dbReference type="Gene3D" id="3.10.100.10">
    <property type="entry name" value="Mannose-Binding Protein A, subunit A"/>
    <property type="match status" value="2"/>
</dbReference>
<dbReference type="SUPFAM" id="SSF56436">
    <property type="entry name" value="C-type lectin-like"/>
    <property type="match status" value="2"/>
</dbReference>
<protein>
    <recommendedName>
        <fullName evidence="3">C-type lectin domain-containing protein</fullName>
    </recommendedName>
</protein>
<dbReference type="InterPro" id="IPR051663">
    <property type="entry name" value="CLec_Tetranectin-domain"/>
</dbReference>
<dbReference type="InterPro" id="IPR016187">
    <property type="entry name" value="CTDL_fold"/>
</dbReference>
<feature type="domain" description="C-type lectin" evidence="3">
    <location>
        <begin position="278"/>
        <end position="396"/>
    </location>
</feature>
<sequence length="633" mass="72099">MDWQWYATVLILCFLQRDYAEACDDDFKRALLQEFEHLLDNKLNPMNIQMTQMNDKLATIETKLELLEGTAGVIETSTEVINERVSELLVGTAGDINTSTDDFNVRSSESQIVTDVVKKMQETLETKFDAFGESISEIKMSSNDSFQELHSIKSSIEENITIIKNDISVILSDVKEVIFPIRDMAESILKIQQNTEYFKVPITELRYLENESNALLKGIKERMEASKVPSNEIMTQSVNIIEIIEDSNRNRMETEDMMLNLLLMLTAGVERCPDGVFISTQCFTTLRDHPSNWTEAEKWCQSQGLVLAEPSDTAVVPLRRFLLQRYGEASFWVNANGHQRKFMWGRANKALEVDSPLWSPGHPGDRVTPLHCLSLLSWKDDWKRSPLQPYHSEECSNTFNYPLCERLLQDTETLKSPIKTLTELTTMKLYSMEQKIIDSDKFYRNSFEKILQDTQSMKDPVLALEQKLSTKMESVKANISATLEKCNTHRNKRNLTALISTNPDAFCLSTQCFLLMKDVTTNWTEAVVKCEEIGFILAEPTDEVAVPLRKYIVNTFGDKQSWLGAKADGSNYVWRHGGGLLMANNPLWDSKDISIGNCLELDATQDELDNGPETPYDSYACANSDRYPLCEVI</sequence>
<evidence type="ECO:0000259" key="3">
    <source>
        <dbReference type="PROSITE" id="PS50041"/>
    </source>
</evidence>
<dbReference type="CDD" id="cd00037">
    <property type="entry name" value="CLECT"/>
    <property type="match status" value="1"/>
</dbReference>
<accession>A0AAV2PWM4</accession>
<dbReference type="PANTHER" id="PTHR22799">
    <property type="entry name" value="TETRANECTIN-RELATED"/>
    <property type="match status" value="1"/>
</dbReference>
<reference evidence="4 5" key="1">
    <citation type="submission" date="2024-05" db="EMBL/GenBank/DDBJ databases">
        <authorList>
            <person name="Wallberg A."/>
        </authorList>
    </citation>
    <scope>NUCLEOTIDE SEQUENCE [LARGE SCALE GENOMIC DNA]</scope>
</reference>
<feature type="domain" description="C-type lectin" evidence="3">
    <location>
        <begin position="508"/>
        <end position="622"/>
    </location>
</feature>
<evidence type="ECO:0000313" key="4">
    <source>
        <dbReference type="EMBL" id="CAL4066342.1"/>
    </source>
</evidence>
<keyword evidence="2" id="KW-0732">Signal</keyword>
<comment type="caution">
    <text evidence="4">The sequence shown here is derived from an EMBL/GenBank/DDBJ whole genome shotgun (WGS) entry which is preliminary data.</text>
</comment>
<evidence type="ECO:0000256" key="1">
    <source>
        <dbReference type="ARBA" id="ARBA00022734"/>
    </source>
</evidence>
<keyword evidence="1" id="KW-0430">Lectin</keyword>
<dbReference type="InterPro" id="IPR001304">
    <property type="entry name" value="C-type_lectin-like"/>
</dbReference>
<dbReference type="InterPro" id="IPR016186">
    <property type="entry name" value="C-type_lectin-like/link_sf"/>
</dbReference>
<organism evidence="4 5">
    <name type="scientific">Meganyctiphanes norvegica</name>
    <name type="common">Northern krill</name>
    <name type="synonym">Thysanopoda norvegica</name>
    <dbReference type="NCBI Taxonomy" id="48144"/>
    <lineage>
        <taxon>Eukaryota</taxon>
        <taxon>Metazoa</taxon>
        <taxon>Ecdysozoa</taxon>
        <taxon>Arthropoda</taxon>
        <taxon>Crustacea</taxon>
        <taxon>Multicrustacea</taxon>
        <taxon>Malacostraca</taxon>
        <taxon>Eumalacostraca</taxon>
        <taxon>Eucarida</taxon>
        <taxon>Euphausiacea</taxon>
        <taxon>Euphausiidae</taxon>
        <taxon>Meganyctiphanes</taxon>
    </lineage>
</organism>
<dbReference type="EMBL" id="CAXKWB010002175">
    <property type="protein sequence ID" value="CAL4066342.1"/>
    <property type="molecule type" value="Genomic_DNA"/>
</dbReference>
<keyword evidence="5" id="KW-1185">Reference proteome</keyword>
<evidence type="ECO:0000256" key="2">
    <source>
        <dbReference type="SAM" id="SignalP"/>
    </source>
</evidence>
<name>A0AAV2PWM4_MEGNR</name>
<proteinExistence type="predicted"/>
<dbReference type="GO" id="GO:0030246">
    <property type="term" value="F:carbohydrate binding"/>
    <property type="evidence" value="ECO:0007669"/>
    <property type="project" value="UniProtKB-KW"/>
</dbReference>
<feature type="signal peptide" evidence="2">
    <location>
        <begin position="1"/>
        <end position="22"/>
    </location>
</feature>